<dbReference type="InterPro" id="IPR018046">
    <property type="entry name" value="Pili_assmbl_chaperone_CS"/>
</dbReference>
<evidence type="ECO:0000256" key="7">
    <source>
        <dbReference type="ARBA" id="ARBA00023319"/>
    </source>
</evidence>
<evidence type="ECO:0000256" key="1">
    <source>
        <dbReference type="ARBA" id="ARBA00004418"/>
    </source>
</evidence>
<dbReference type="InterPro" id="IPR036316">
    <property type="entry name" value="Pili_assmbl_chap_C_dom_sf"/>
</dbReference>
<dbReference type="PRINTS" id="PR00969">
    <property type="entry name" value="CHAPERONPILI"/>
</dbReference>
<dbReference type="InterPro" id="IPR013783">
    <property type="entry name" value="Ig-like_fold"/>
</dbReference>
<sequence>MKTLLCATGAALIALAASINPAHASVVIAGTRVVFPAAAGETTVRLTNEGTQPALVEAWIDAGDPDSTPDTSKVPFLVTPPLARMNPGKGQSLRIIYTGQPLPTDRESLYWLNVLEIPPKPSTKPGEGQNTLQFAVRSRLKLFFRPAKLAGNPLTAGEQLGWKAMTDGAADALEVRNPTPYYITISQLTLHVGASSYTADGGMVAPMASLRLTVKGLHSAPSAGSAIDYTVINDFGGSTAFKGTVSP</sequence>
<dbReference type="InterPro" id="IPR050643">
    <property type="entry name" value="Periplasmic_pilus_chap"/>
</dbReference>
<keyword evidence="3" id="KW-1029">Fimbrium biogenesis</keyword>
<organism evidence="12 13">
    <name type="scientific">Rhodanobacter humi</name>
    <dbReference type="NCBI Taxonomy" id="1888173"/>
    <lineage>
        <taxon>Bacteria</taxon>
        <taxon>Pseudomonadati</taxon>
        <taxon>Pseudomonadota</taxon>
        <taxon>Gammaproteobacteria</taxon>
        <taxon>Lysobacterales</taxon>
        <taxon>Rhodanobacteraceae</taxon>
        <taxon>Rhodanobacter</taxon>
    </lineage>
</organism>
<feature type="signal peptide" evidence="9">
    <location>
        <begin position="1"/>
        <end position="24"/>
    </location>
</feature>
<accession>A0ABV4AUA9</accession>
<keyword evidence="6 8" id="KW-0143">Chaperone</keyword>
<dbReference type="InterPro" id="IPR016148">
    <property type="entry name" value="Pili_assmbl_chaperone_C"/>
</dbReference>
<dbReference type="SUPFAM" id="SSF49584">
    <property type="entry name" value="Periplasmic chaperone C-domain"/>
    <property type="match status" value="1"/>
</dbReference>
<evidence type="ECO:0000256" key="8">
    <source>
        <dbReference type="RuleBase" id="RU003918"/>
    </source>
</evidence>
<reference evidence="12 13" key="1">
    <citation type="submission" date="2024-07" db="EMBL/GenBank/DDBJ databases">
        <title>Molecular mechanisms and environmental adaptations of flagellar loss and biofilm growth of Rhodanobacter under environmental stress.</title>
        <authorList>
            <person name="Chen M."/>
        </authorList>
    </citation>
    <scope>NUCLEOTIDE SEQUENCE [LARGE SCALE GENOMIC DNA]</scope>
    <source>
        <strain evidence="12 13">RS22</strain>
    </source>
</reference>
<keyword evidence="5" id="KW-0574">Periplasm</keyword>
<dbReference type="Gene3D" id="2.60.40.10">
    <property type="entry name" value="Immunoglobulins"/>
    <property type="match status" value="2"/>
</dbReference>
<feature type="chain" id="PRO_5045571814" evidence="9">
    <location>
        <begin position="25"/>
        <end position="247"/>
    </location>
</feature>
<evidence type="ECO:0000256" key="5">
    <source>
        <dbReference type="ARBA" id="ARBA00022764"/>
    </source>
</evidence>
<evidence type="ECO:0000256" key="4">
    <source>
        <dbReference type="ARBA" id="ARBA00022729"/>
    </source>
</evidence>
<dbReference type="InterPro" id="IPR008962">
    <property type="entry name" value="PapD-like_sf"/>
</dbReference>
<feature type="domain" description="Pili assembly chaperone N-terminal" evidence="10">
    <location>
        <begin position="25"/>
        <end position="149"/>
    </location>
</feature>
<comment type="similarity">
    <text evidence="2 8">Belongs to the periplasmic pilus chaperone family.</text>
</comment>
<evidence type="ECO:0000259" key="10">
    <source>
        <dbReference type="Pfam" id="PF00345"/>
    </source>
</evidence>
<keyword evidence="4 9" id="KW-0732">Signal</keyword>
<dbReference type="InterPro" id="IPR001829">
    <property type="entry name" value="Pili_assmbl_chaperone_bac"/>
</dbReference>
<gene>
    <name evidence="12" type="ORF">AB7878_11090</name>
</gene>
<evidence type="ECO:0000256" key="6">
    <source>
        <dbReference type="ARBA" id="ARBA00023186"/>
    </source>
</evidence>
<dbReference type="InterPro" id="IPR016147">
    <property type="entry name" value="Pili_assmbl_chaperone_N"/>
</dbReference>
<evidence type="ECO:0000313" key="12">
    <source>
        <dbReference type="EMBL" id="MEY2182964.1"/>
    </source>
</evidence>
<proteinExistence type="inferred from homology"/>
<dbReference type="EMBL" id="JBGBPY010000001">
    <property type="protein sequence ID" value="MEY2182964.1"/>
    <property type="molecule type" value="Genomic_DNA"/>
</dbReference>
<evidence type="ECO:0000256" key="2">
    <source>
        <dbReference type="ARBA" id="ARBA00007399"/>
    </source>
</evidence>
<dbReference type="PANTHER" id="PTHR30251">
    <property type="entry name" value="PILUS ASSEMBLY CHAPERONE"/>
    <property type="match status" value="1"/>
</dbReference>
<keyword evidence="7" id="KW-0393">Immunoglobulin domain</keyword>
<evidence type="ECO:0000313" key="13">
    <source>
        <dbReference type="Proteomes" id="UP001562159"/>
    </source>
</evidence>
<comment type="subcellular location">
    <subcellularLocation>
        <location evidence="1 8">Periplasm</location>
    </subcellularLocation>
</comment>
<dbReference type="SUPFAM" id="SSF49354">
    <property type="entry name" value="PapD-like"/>
    <property type="match status" value="1"/>
</dbReference>
<dbReference type="PANTHER" id="PTHR30251:SF2">
    <property type="entry name" value="FIMBRIAL CHAPERONE YADV-RELATED"/>
    <property type="match status" value="1"/>
</dbReference>
<dbReference type="Pfam" id="PF02753">
    <property type="entry name" value="PapD_C"/>
    <property type="match status" value="1"/>
</dbReference>
<protein>
    <submittedName>
        <fullName evidence="12">Molecular chaperone</fullName>
    </submittedName>
</protein>
<name>A0ABV4AUA9_9GAMM</name>
<comment type="caution">
    <text evidence="12">The sequence shown here is derived from an EMBL/GenBank/DDBJ whole genome shotgun (WGS) entry which is preliminary data.</text>
</comment>
<evidence type="ECO:0000259" key="11">
    <source>
        <dbReference type="Pfam" id="PF02753"/>
    </source>
</evidence>
<dbReference type="Pfam" id="PF00345">
    <property type="entry name" value="PapD_N"/>
    <property type="match status" value="1"/>
</dbReference>
<evidence type="ECO:0000256" key="3">
    <source>
        <dbReference type="ARBA" id="ARBA00022558"/>
    </source>
</evidence>
<dbReference type="Proteomes" id="UP001562159">
    <property type="component" value="Unassembled WGS sequence"/>
</dbReference>
<evidence type="ECO:0000256" key="9">
    <source>
        <dbReference type="SAM" id="SignalP"/>
    </source>
</evidence>
<feature type="domain" description="Pili assembly chaperone C-terminal" evidence="11">
    <location>
        <begin position="175"/>
        <end position="239"/>
    </location>
</feature>
<keyword evidence="13" id="KW-1185">Reference proteome</keyword>
<dbReference type="PROSITE" id="PS00635">
    <property type="entry name" value="PILI_CHAPERONE"/>
    <property type="match status" value="1"/>
</dbReference>